<dbReference type="AlphaFoldDB" id="A0AAE0N9Z2"/>
<proteinExistence type="predicted"/>
<dbReference type="Gene3D" id="3.40.50.1970">
    <property type="match status" value="1"/>
</dbReference>
<reference evidence="4" key="2">
    <citation type="submission" date="2023-06" db="EMBL/GenBank/DDBJ databases">
        <authorList>
            <consortium name="Lawrence Berkeley National Laboratory"/>
            <person name="Haridas S."/>
            <person name="Hensen N."/>
            <person name="Bonometti L."/>
            <person name="Westerberg I."/>
            <person name="Brannstrom I.O."/>
            <person name="Guillou S."/>
            <person name="Cros-Aarteil S."/>
            <person name="Calhoun S."/>
            <person name="Kuo A."/>
            <person name="Mondo S."/>
            <person name="Pangilinan J."/>
            <person name="Riley R."/>
            <person name="Labutti K."/>
            <person name="Andreopoulos B."/>
            <person name="Lipzen A."/>
            <person name="Chen C."/>
            <person name="Yanf M."/>
            <person name="Daum C."/>
            <person name="Ng V."/>
            <person name="Clum A."/>
            <person name="Steindorff A."/>
            <person name="Ohm R."/>
            <person name="Martin F."/>
            <person name="Silar P."/>
            <person name="Natvig D."/>
            <person name="Lalanne C."/>
            <person name="Gautier V."/>
            <person name="Ament-Velasquez S.L."/>
            <person name="Kruys A."/>
            <person name="Hutchinson M.I."/>
            <person name="Powell A.J."/>
            <person name="Barry K."/>
            <person name="Miller A.N."/>
            <person name="Grigoriev I.V."/>
            <person name="Debuchy R."/>
            <person name="Gladieux P."/>
            <person name="Thoren M.H."/>
            <person name="Johannesson H."/>
        </authorList>
    </citation>
    <scope>NUCLEOTIDE SEQUENCE</scope>
    <source>
        <strain evidence="4">CBS 958.72</strain>
    </source>
</reference>
<feature type="domain" description="Alcohol dehydrogenase iron-type/glycerol dehydrogenase GldA" evidence="2">
    <location>
        <begin position="32"/>
        <end position="190"/>
    </location>
</feature>
<dbReference type="PANTHER" id="PTHR11496">
    <property type="entry name" value="ALCOHOL DEHYDROGENASE"/>
    <property type="match status" value="1"/>
</dbReference>
<accession>A0AAE0N9Z2</accession>
<dbReference type="GO" id="GO:0046872">
    <property type="term" value="F:metal ion binding"/>
    <property type="evidence" value="ECO:0007669"/>
    <property type="project" value="InterPro"/>
</dbReference>
<dbReference type="GO" id="GO:0005739">
    <property type="term" value="C:mitochondrion"/>
    <property type="evidence" value="ECO:0007669"/>
    <property type="project" value="TreeGrafter"/>
</dbReference>
<evidence type="ECO:0000256" key="1">
    <source>
        <dbReference type="ARBA" id="ARBA00023002"/>
    </source>
</evidence>
<protein>
    <submittedName>
        <fullName evidence="4">Alcohol dehydrogenase</fullName>
    </submittedName>
</protein>
<evidence type="ECO:0000259" key="3">
    <source>
        <dbReference type="Pfam" id="PF25137"/>
    </source>
</evidence>
<organism evidence="4 5">
    <name type="scientific">Lasiosphaeria ovina</name>
    <dbReference type="NCBI Taxonomy" id="92902"/>
    <lineage>
        <taxon>Eukaryota</taxon>
        <taxon>Fungi</taxon>
        <taxon>Dikarya</taxon>
        <taxon>Ascomycota</taxon>
        <taxon>Pezizomycotina</taxon>
        <taxon>Sordariomycetes</taxon>
        <taxon>Sordariomycetidae</taxon>
        <taxon>Sordariales</taxon>
        <taxon>Lasiosphaeriaceae</taxon>
        <taxon>Lasiosphaeria</taxon>
    </lineage>
</organism>
<dbReference type="InterPro" id="IPR056798">
    <property type="entry name" value="ADH_Fe_C"/>
</dbReference>
<dbReference type="EMBL" id="JAULSN010000003">
    <property type="protein sequence ID" value="KAK3375523.1"/>
    <property type="molecule type" value="Genomic_DNA"/>
</dbReference>
<evidence type="ECO:0000313" key="4">
    <source>
        <dbReference type="EMBL" id="KAK3375523.1"/>
    </source>
</evidence>
<dbReference type="Pfam" id="PF25137">
    <property type="entry name" value="ADH_Fe_C"/>
    <property type="match status" value="1"/>
</dbReference>
<sequence>MTLSGETYFQAMEPKPYVSTGLPFEQACKHYAVESFGASRIYIIVSKTISKTQDFTALRETLGDRVAGVRYGITPHVPWTEVLELARDLASLRADLVVTLGAGSLTDAAKVAVFAAANGAFTLEALDGLHARAKPDPAALKGCSIPTINIPTSLSGGEYNPFGGATDFRSHRKTSFQHPTMGAQLVILDPALTVSTPERVWLSSGMRAVDHCVEGLCSTFFRPGERGGGGVDIQAVVEKYLIKGLSLLLPALLVTKQRPEDVDARRDEMLGVIEALKGNKLGVKMGASHGIGHQLGPLGVGHGETSCVMLPSVLRWNREHGDAWVEKRQEKVLEAFWASSTVAETLKRSGLLRETAGAGDAVAAFVAALGLPICLRDVGIGRDRLEGLAESAMTDRDIPTNPVAIRDKERVLEILEMALERPAVKE</sequence>
<dbReference type="SUPFAM" id="SSF56796">
    <property type="entry name" value="Dehydroquinate synthase-like"/>
    <property type="match status" value="1"/>
</dbReference>
<keyword evidence="5" id="KW-1185">Reference proteome</keyword>
<dbReference type="GO" id="GO:0004022">
    <property type="term" value="F:alcohol dehydrogenase (NAD+) activity"/>
    <property type="evidence" value="ECO:0007669"/>
    <property type="project" value="TreeGrafter"/>
</dbReference>
<dbReference type="CDD" id="cd08192">
    <property type="entry name" value="MAR-like"/>
    <property type="match status" value="1"/>
</dbReference>
<evidence type="ECO:0000259" key="2">
    <source>
        <dbReference type="Pfam" id="PF00465"/>
    </source>
</evidence>
<feature type="domain" description="Fe-containing alcohol dehydrogenase-like C-terminal" evidence="3">
    <location>
        <begin position="234"/>
        <end position="418"/>
    </location>
</feature>
<dbReference type="Pfam" id="PF00465">
    <property type="entry name" value="Fe-ADH"/>
    <property type="match status" value="1"/>
</dbReference>
<gene>
    <name evidence="4" type="ORF">B0T24DRAFT_523852</name>
</gene>
<dbReference type="InterPro" id="IPR001670">
    <property type="entry name" value="ADH_Fe/GldA"/>
</dbReference>
<reference evidence="4" key="1">
    <citation type="journal article" date="2023" name="Mol. Phylogenet. Evol.">
        <title>Genome-scale phylogeny and comparative genomics of the fungal order Sordariales.</title>
        <authorList>
            <person name="Hensen N."/>
            <person name="Bonometti L."/>
            <person name="Westerberg I."/>
            <person name="Brannstrom I.O."/>
            <person name="Guillou S."/>
            <person name="Cros-Aarteil S."/>
            <person name="Calhoun S."/>
            <person name="Haridas S."/>
            <person name="Kuo A."/>
            <person name="Mondo S."/>
            <person name="Pangilinan J."/>
            <person name="Riley R."/>
            <person name="LaButti K."/>
            <person name="Andreopoulos B."/>
            <person name="Lipzen A."/>
            <person name="Chen C."/>
            <person name="Yan M."/>
            <person name="Daum C."/>
            <person name="Ng V."/>
            <person name="Clum A."/>
            <person name="Steindorff A."/>
            <person name="Ohm R.A."/>
            <person name="Martin F."/>
            <person name="Silar P."/>
            <person name="Natvig D.O."/>
            <person name="Lalanne C."/>
            <person name="Gautier V."/>
            <person name="Ament-Velasquez S.L."/>
            <person name="Kruys A."/>
            <person name="Hutchinson M.I."/>
            <person name="Powell A.J."/>
            <person name="Barry K."/>
            <person name="Miller A.N."/>
            <person name="Grigoriev I.V."/>
            <person name="Debuchy R."/>
            <person name="Gladieux P."/>
            <person name="Hiltunen Thoren M."/>
            <person name="Johannesson H."/>
        </authorList>
    </citation>
    <scope>NUCLEOTIDE SEQUENCE</scope>
    <source>
        <strain evidence="4">CBS 958.72</strain>
    </source>
</reference>
<comment type="caution">
    <text evidence="4">The sequence shown here is derived from an EMBL/GenBank/DDBJ whole genome shotgun (WGS) entry which is preliminary data.</text>
</comment>
<evidence type="ECO:0000313" key="5">
    <source>
        <dbReference type="Proteomes" id="UP001287356"/>
    </source>
</evidence>
<name>A0AAE0N9Z2_9PEZI</name>
<dbReference type="PANTHER" id="PTHR11496:SF107">
    <property type="entry name" value="ALCOHOL DEHYDROGENASE, PUTATIVE (AFU_ORTHOLOGUE AFUA_1G06800)-RELATED"/>
    <property type="match status" value="1"/>
</dbReference>
<dbReference type="InterPro" id="IPR039697">
    <property type="entry name" value="Alcohol_dehydrogenase_Fe"/>
</dbReference>
<keyword evidence="1" id="KW-0560">Oxidoreductase</keyword>
<dbReference type="Gene3D" id="1.20.1090.10">
    <property type="entry name" value="Dehydroquinate synthase-like - alpha domain"/>
    <property type="match status" value="1"/>
</dbReference>
<dbReference type="Proteomes" id="UP001287356">
    <property type="component" value="Unassembled WGS sequence"/>
</dbReference>